<dbReference type="EMBL" id="JACTNZ010000007">
    <property type="protein sequence ID" value="KAG5542481.1"/>
    <property type="molecule type" value="Genomic_DNA"/>
</dbReference>
<evidence type="ECO:0000313" key="1">
    <source>
        <dbReference type="EMBL" id="KAG5542481.1"/>
    </source>
</evidence>
<gene>
    <name evidence="1" type="ORF">RHGRI_022128</name>
</gene>
<organism evidence="1 2">
    <name type="scientific">Rhododendron griersonianum</name>
    <dbReference type="NCBI Taxonomy" id="479676"/>
    <lineage>
        <taxon>Eukaryota</taxon>
        <taxon>Viridiplantae</taxon>
        <taxon>Streptophyta</taxon>
        <taxon>Embryophyta</taxon>
        <taxon>Tracheophyta</taxon>
        <taxon>Spermatophyta</taxon>
        <taxon>Magnoliopsida</taxon>
        <taxon>eudicotyledons</taxon>
        <taxon>Gunneridae</taxon>
        <taxon>Pentapetalae</taxon>
        <taxon>asterids</taxon>
        <taxon>Ericales</taxon>
        <taxon>Ericaceae</taxon>
        <taxon>Ericoideae</taxon>
        <taxon>Rhodoreae</taxon>
        <taxon>Rhododendron</taxon>
    </lineage>
</organism>
<dbReference type="AlphaFoldDB" id="A0AAV6JMQ3"/>
<dbReference type="Proteomes" id="UP000823749">
    <property type="component" value="Chromosome 7"/>
</dbReference>
<sequence length="81" mass="9263">MDLLWAGAFEQYDSLGKQLLEGWQPPGLWRHSGKLSLLREISKQSLLVQFHDQAAMVIHYNNICSSALTVSDEMDSKTIWQ</sequence>
<reference evidence="1" key="1">
    <citation type="submission" date="2020-08" db="EMBL/GenBank/DDBJ databases">
        <title>Plant Genome Project.</title>
        <authorList>
            <person name="Zhang R.-G."/>
        </authorList>
    </citation>
    <scope>NUCLEOTIDE SEQUENCE</scope>
    <source>
        <strain evidence="1">WSP0</strain>
        <tissue evidence="1">Leaf</tissue>
    </source>
</reference>
<keyword evidence="2" id="KW-1185">Reference proteome</keyword>
<proteinExistence type="predicted"/>
<name>A0AAV6JMQ3_9ERIC</name>
<accession>A0AAV6JMQ3</accession>
<comment type="caution">
    <text evidence="1">The sequence shown here is derived from an EMBL/GenBank/DDBJ whole genome shotgun (WGS) entry which is preliminary data.</text>
</comment>
<evidence type="ECO:0000313" key="2">
    <source>
        <dbReference type="Proteomes" id="UP000823749"/>
    </source>
</evidence>
<protein>
    <submittedName>
        <fullName evidence="1">Uncharacterized protein</fullName>
    </submittedName>
</protein>